<sequence length="105" mass="12226">MEPNNLDKWDVARYNELNGYFRIKIKYLLESDPFLMEIIAQQNSIALPDLVDRMSLDDQQQWAEFLALDKLKLHLNIQNHLEGKGTPYSPENGFASDSANNENLW</sequence>
<keyword evidence="3" id="KW-1185">Reference proteome</keyword>
<evidence type="ECO:0000256" key="1">
    <source>
        <dbReference type="SAM" id="MobiDB-lite"/>
    </source>
</evidence>
<evidence type="ECO:0000313" key="2">
    <source>
        <dbReference type="EMBL" id="KAA5541185.1"/>
    </source>
</evidence>
<reference evidence="2 3" key="1">
    <citation type="submission" date="2019-09" db="EMBL/GenBank/DDBJ databases">
        <title>Genome sequence and assembly of Adhaeribacter sp.</title>
        <authorList>
            <person name="Chhetri G."/>
        </authorList>
    </citation>
    <scope>NUCLEOTIDE SEQUENCE [LARGE SCALE GENOMIC DNA]</scope>
    <source>
        <strain evidence="2 3">DK36</strain>
    </source>
</reference>
<organism evidence="2 3">
    <name type="scientific">Adhaeribacter rhizoryzae</name>
    <dbReference type="NCBI Taxonomy" id="2607907"/>
    <lineage>
        <taxon>Bacteria</taxon>
        <taxon>Pseudomonadati</taxon>
        <taxon>Bacteroidota</taxon>
        <taxon>Cytophagia</taxon>
        <taxon>Cytophagales</taxon>
        <taxon>Hymenobacteraceae</taxon>
        <taxon>Adhaeribacter</taxon>
    </lineage>
</organism>
<evidence type="ECO:0000313" key="3">
    <source>
        <dbReference type="Proteomes" id="UP000323426"/>
    </source>
</evidence>
<accession>A0A5M6D7K3</accession>
<feature type="compositionally biased region" description="Polar residues" evidence="1">
    <location>
        <begin position="95"/>
        <end position="105"/>
    </location>
</feature>
<dbReference type="AlphaFoldDB" id="A0A5M6D7K3"/>
<dbReference type="EMBL" id="VWSF01000023">
    <property type="protein sequence ID" value="KAA5541185.1"/>
    <property type="molecule type" value="Genomic_DNA"/>
</dbReference>
<dbReference type="Proteomes" id="UP000323426">
    <property type="component" value="Unassembled WGS sequence"/>
</dbReference>
<comment type="caution">
    <text evidence="2">The sequence shown here is derived from an EMBL/GenBank/DDBJ whole genome shotgun (WGS) entry which is preliminary data.</text>
</comment>
<dbReference type="RefSeq" id="WP_150091813.1">
    <property type="nucleotide sequence ID" value="NZ_VWSF01000023.1"/>
</dbReference>
<gene>
    <name evidence="2" type="ORF">F0145_21385</name>
</gene>
<protein>
    <submittedName>
        <fullName evidence="2">Uncharacterized protein</fullName>
    </submittedName>
</protein>
<feature type="region of interest" description="Disordered" evidence="1">
    <location>
        <begin position="82"/>
        <end position="105"/>
    </location>
</feature>
<name>A0A5M6D7K3_9BACT</name>
<proteinExistence type="predicted"/>